<evidence type="ECO:0000256" key="1">
    <source>
        <dbReference type="SAM" id="Phobius"/>
    </source>
</evidence>
<evidence type="ECO:0000313" key="3">
    <source>
        <dbReference type="Proteomes" id="UP000182412"/>
    </source>
</evidence>
<sequence length="269" mass="31218">MQNMNVRDKQQALQEFLLKLARLDTDVTEKNLEQYIFTLQDIYADDFRHLYSGMFGVITRIDADNDLDKAKLQGNIQILYESVVRWRDEGRGHVTQELCDKLEKLYDHVNLEISRISYTQEIAQRMEDKNRKSGEEIKLLSEKAANMQKDYITILGIFSSIVITFVAGMVFSSSILNNIDKVSIYRLTFVIILIAMMLFNLLNLLLDFIAKVNMKPLAVASKISDKKKEPQRSTIAGINLFLFFMMIVDLALWALYWYRATSFNTFTGY</sequence>
<organism evidence="2 3">
    <name type="scientific">Selenomonas ruminantium</name>
    <dbReference type="NCBI Taxonomy" id="971"/>
    <lineage>
        <taxon>Bacteria</taxon>
        <taxon>Bacillati</taxon>
        <taxon>Bacillota</taxon>
        <taxon>Negativicutes</taxon>
        <taxon>Selenomonadales</taxon>
        <taxon>Selenomonadaceae</taxon>
        <taxon>Selenomonas</taxon>
    </lineage>
</organism>
<proteinExistence type="predicted"/>
<dbReference type="AlphaFoldDB" id="A0A1H0P9Z0"/>
<dbReference type="Proteomes" id="UP000182412">
    <property type="component" value="Unassembled WGS sequence"/>
</dbReference>
<dbReference type="SUPFAM" id="SSF51645">
    <property type="entry name" value="Malate synthase G"/>
    <property type="match status" value="1"/>
</dbReference>
<protein>
    <submittedName>
        <fullName evidence="2">Uncharacterized protein</fullName>
    </submittedName>
</protein>
<name>A0A1H0P9Z0_SELRU</name>
<feature type="transmembrane region" description="Helical" evidence="1">
    <location>
        <begin position="236"/>
        <end position="258"/>
    </location>
</feature>
<dbReference type="GO" id="GO:0003824">
    <property type="term" value="F:catalytic activity"/>
    <property type="evidence" value="ECO:0007669"/>
    <property type="project" value="InterPro"/>
</dbReference>
<accession>A0A1H0P9Z0</accession>
<keyword evidence="1" id="KW-0812">Transmembrane</keyword>
<keyword evidence="1" id="KW-1133">Transmembrane helix</keyword>
<feature type="transmembrane region" description="Helical" evidence="1">
    <location>
        <begin position="184"/>
        <end position="206"/>
    </location>
</feature>
<dbReference type="InterPro" id="IPR011076">
    <property type="entry name" value="Malate_synth_sf"/>
</dbReference>
<feature type="transmembrane region" description="Helical" evidence="1">
    <location>
        <begin position="151"/>
        <end position="172"/>
    </location>
</feature>
<dbReference type="EMBL" id="FNJQ01000004">
    <property type="protein sequence ID" value="SDP01535.1"/>
    <property type="molecule type" value="Genomic_DNA"/>
</dbReference>
<gene>
    <name evidence="2" type="ORF">SAMN05216366_104165</name>
</gene>
<evidence type="ECO:0000313" key="2">
    <source>
        <dbReference type="EMBL" id="SDP01535.1"/>
    </source>
</evidence>
<keyword evidence="1" id="KW-0472">Membrane</keyword>
<reference evidence="2 3" key="1">
    <citation type="submission" date="2016-10" db="EMBL/GenBank/DDBJ databases">
        <authorList>
            <person name="de Groot N.N."/>
        </authorList>
    </citation>
    <scope>NUCLEOTIDE SEQUENCE [LARGE SCALE GENOMIC DNA]</scope>
    <source>
        <strain evidence="2 3">S137</strain>
    </source>
</reference>